<comment type="caution">
    <text evidence="3">The sequence shown here is derived from an EMBL/GenBank/DDBJ whole genome shotgun (WGS) entry which is preliminary data.</text>
</comment>
<dbReference type="Proteomes" id="UP000828390">
    <property type="component" value="Unassembled WGS sequence"/>
</dbReference>
<dbReference type="InterPro" id="IPR000157">
    <property type="entry name" value="TIR_dom"/>
</dbReference>
<evidence type="ECO:0000259" key="2">
    <source>
        <dbReference type="PROSITE" id="PS50104"/>
    </source>
</evidence>
<reference evidence="3" key="2">
    <citation type="submission" date="2020-11" db="EMBL/GenBank/DDBJ databases">
        <authorList>
            <person name="McCartney M.A."/>
            <person name="Auch B."/>
            <person name="Kono T."/>
            <person name="Mallez S."/>
            <person name="Becker A."/>
            <person name="Gohl D.M."/>
            <person name="Silverstein K.A.T."/>
            <person name="Koren S."/>
            <person name="Bechman K.B."/>
            <person name="Herman A."/>
            <person name="Abrahante J.E."/>
            <person name="Garbe J."/>
        </authorList>
    </citation>
    <scope>NUCLEOTIDE SEQUENCE</scope>
    <source>
        <strain evidence="3">Duluth1</strain>
        <tissue evidence="3">Whole animal</tissue>
    </source>
</reference>
<evidence type="ECO:0000313" key="3">
    <source>
        <dbReference type="EMBL" id="KAH3880852.1"/>
    </source>
</evidence>
<dbReference type="Pfam" id="PF13676">
    <property type="entry name" value="TIR_2"/>
    <property type="match status" value="1"/>
</dbReference>
<organism evidence="3 4">
    <name type="scientific">Dreissena polymorpha</name>
    <name type="common">Zebra mussel</name>
    <name type="synonym">Mytilus polymorpha</name>
    <dbReference type="NCBI Taxonomy" id="45954"/>
    <lineage>
        <taxon>Eukaryota</taxon>
        <taxon>Metazoa</taxon>
        <taxon>Spiralia</taxon>
        <taxon>Lophotrochozoa</taxon>
        <taxon>Mollusca</taxon>
        <taxon>Bivalvia</taxon>
        <taxon>Autobranchia</taxon>
        <taxon>Heteroconchia</taxon>
        <taxon>Euheterodonta</taxon>
        <taxon>Imparidentia</taxon>
        <taxon>Neoheterodontei</taxon>
        <taxon>Myida</taxon>
        <taxon>Dreissenoidea</taxon>
        <taxon>Dreissenidae</taxon>
        <taxon>Dreissena</taxon>
    </lineage>
</organism>
<gene>
    <name evidence="3" type="ORF">DPMN_004774</name>
</gene>
<feature type="transmembrane region" description="Helical" evidence="1">
    <location>
        <begin position="228"/>
        <end position="253"/>
    </location>
</feature>
<keyword evidence="1" id="KW-1133">Transmembrane helix</keyword>
<dbReference type="Gene3D" id="3.40.50.10140">
    <property type="entry name" value="Toll/interleukin-1 receptor homology (TIR) domain"/>
    <property type="match status" value="1"/>
</dbReference>
<name>A0A9D4MNE7_DREPO</name>
<keyword evidence="1" id="KW-0812">Transmembrane</keyword>
<dbReference type="PANTHER" id="PTHR16253:SF0">
    <property type="entry name" value="TETRATRICOPEPTIDE REPEAT PROTEIN 22"/>
    <property type="match status" value="1"/>
</dbReference>
<keyword evidence="4" id="KW-1185">Reference proteome</keyword>
<evidence type="ECO:0000256" key="1">
    <source>
        <dbReference type="SAM" id="Phobius"/>
    </source>
</evidence>
<accession>A0A9D4MNE7</accession>
<proteinExistence type="predicted"/>
<sequence length="423" mass="48935">MADIKVYAIPSLPVDKDYHIFVCYSRGDLENVHILIENLEKEGLKCLYHERDFTAGHSILTNMLDKIRKSMYMLVVLSEDFVNSGYAKHEVAEAMHLQISEGYSIIPLLIEPCTVPDFLKHITYIDVTEVEVSEIHKRVLETVVNHKTMTDLQESITGKCIACHVQRSRKNRLSCAIQEFKLIFNESDRARIADFRFQFSDKELAKIATTVSNSTLVRFWHVYTNFKLCACIICFIMNILYALIHTILMLTIFDQSKPVPNDGSILQVLLIVIPMVLWVCCGTLAGIEAPVFQKRISLTYNLQIKAKKLLMLELNKFNLEARKNNQIIILSHSLSNVCLILMRYDFRPCQTYFIKRCDRKEVLRKHQRAGESVVEYTNRLFDSFVQSSDVTLLIEPSPQQQKRHRMENNAKCICLIVEEMLCK</sequence>
<dbReference type="PANTHER" id="PTHR16253">
    <property type="entry name" value="TETRATRICOPEPTIDE REPEAT PROTEIN 22"/>
    <property type="match status" value="1"/>
</dbReference>
<evidence type="ECO:0000313" key="4">
    <source>
        <dbReference type="Proteomes" id="UP000828390"/>
    </source>
</evidence>
<protein>
    <recommendedName>
        <fullName evidence="2">TIR domain-containing protein</fullName>
    </recommendedName>
</protein>
<feature type="domain" description="TIR" evidence="2">
    <location>
        <begin position="16"/>
        <end position="143"/>
    </location>
</feature>
<dbReference type="EMBL" id="JAIWYP010000001">
    <property type="protein sequence ID" value="KAH3880852.1"/>
    <property type="molecule type" value="Genomic_DNA"/>
</dbReference>
<dbReference type="InterPro" id="IPR042342">
    <property type="entry name" value="TTC22"/>
</dbReference>
<keyword evidence="1" id="KW-0472">Membrane</keyword>
<dbReference type="GO" id="GO:0007165">
    <property type="term" value="P:signal transduction"/>
    <property type="evidence" value="ECO:0007669"/>
    <property type="project" value="InterPro"/>
</dbReference>
<feature type="transmembrane region" description="Helical" evidence="1">
    <location>
        <begin position="265"/>
        <end position="287"/>
    </location>
</feature>
<dbReference type="InterPro" id="IPR035897">
    <property type="entry name" value="Toll_tir_struct_dom_sf"/>
</dbReference>
<dbReference type="SMART" id="SM00255">
    <property type="entry name" value="TIR"/>
    <property type="match status" value="1"/>
</dbReference>
<dbReference type="SUPFAM" id="SSF52200">
    <property type="entry name" value="Toll/Interleukin receptor TIR domain"/>
    <property type="match status" value="1"/>
</dbReference>
<reference evidence="3" key="1">
    <citation type="journal article" date="2019" name="bioRxiv">
        <title>The Genome of the Zebra Mussel, Dreissena polymorpha: A Resource for Invasive Species Research.</title>
        <authorList>
            <person name="McCartney M.A."/>
            <person name="Auch B."/>
            <person name="Kono T."/>
            <person name="Mallez S."/>
            <person name="Zhang Y."/>
            <person name="Obille A."/>
            <person name="Becker A."/>
            <person name="Abrahante J.E."/>
            <person name="Garbe J."/>
            <person name="Badalamenti J.P."/>
            <person name="Herman A."/>
            <person name="Mangelson H."/>
            <person name="Liachko I."/>
            <person name="Sullivan S."/>
            <person name="Sone E.D."/>
            <person name="Koren S."/>
            <person name="Silverstein K.A.T."/>
            <person name="Beckman K.B."/>
            <person name="Gohl D.M."/>
        </authorList>
    </citation>
    <scope>NUCLEOTIDE SEQUENCE</scope>
    <source>
        <strain evidence="3">Duluth1</strain>
        <tissue evidence="3">Whole animal</tissue>
    </source>
</reference>
<dbReference type="PROSITE" id="PS50104">
    <property type="entry name" value="TIR"/>
    <property type="match status" value="1"/>
</dbReference>
<dbReference type="AlphaFoldDB" id="A0A9D4MNE7"/>